<gene>
    <name evidence="1" type="ORF">OPT61_g2691</name>
</gene>
<proteinExistence type="predicted"/>
<sequence>MRPSPASPPSKLKKTSRPAGLRNSSRRVDIFPAHTTNSNNSFVDNVYSAGLMRSEQFDDSTAPWLPYLGERACSVRQRHTLGLLPKPIPAELHVGILRRSRIECSSCHESISVSGKLLRSVCQRGFGLTPPEKLVIESRPAYGGTCYSPFTVGSTTTAIAYDSDGSTRLQPWVATTSGANAYAHPIDGFAENVPSLFGCNTPTTSMSSNSSSAVTASSLSSTATLSNETPAASNTSKISNGTIAGAAVGGFIGLAAIVGLVFFLLRRRHRGASSASNVHQIDDNPSSRAEKDGKVISGEMHSDVPVVELAARPDKYAYVQGAHELNAGVAHEMPAGPESSPSRDPFANYPK</sequence>
<evidence type="ECO:0000313" key="2">
    <source>
        <dbReference type="Proteomes" id="UP001153331"/>
    </source>
</evidence>
<name>A0ACC2IKS6_9PLEO</name>
<organism evidence="1 2">
    <name type="scientific">Boeremia exigua</name>
    <dbReference type="NCBI Taxonomy" id="749465"/>
    <lineage>
        <taxon>Eukaryota</taxon>
        <taxon>Fungi</taxon>
        <taxon>Dikarya</taxon>
        <taxon>Ascomycota</taxon>
        <taxon>Pezizomycotina</taxon>
        <taxon>Dothideomycetes</taxon>
        <taxon>Pleosporomycetidae</taxon>
        <taxon>Pleosporales</taxon>
        <taxon>Pleosporineae</taxon>
        <taxon>Didymellaceae</taxon>
        <taxon>Boeremia</taxon>
    </lineage>
</organism>
<comment type="caution">
    <text evidence="1">The sequence shown here is derived from an EMBL/GenBank/DDBJ whole genome shotgun (WGS) entry which is preliminary data.</text>
</comment>
<dbReference type="Proteomes" id="UP001153331">
    <property type="component" value="Unassembled WGS sequence"/>
</dbReference>
<dbReference type="EMBL" id="JAPHNI010000125">
    <property type="protein sequence ID" value="KAJ8115721.1"/>
    <property type="molecule type" value="Genomic_DNA"/>
</dbReference>
<accession>A0ACC2IKS6</accession>
<keyword evidence="2" id="KW-1185">Reference proteome</keyword>
<evidence type="ECO:0000313" key="1">
    <source>
        <dbReference type="EMBL" id="KAJ8115721.1"/>
    </source>
</evidence>
<reference evidence="1" key="1">
    <citation type="submission" date="2022-11" db="EMBL/GenBank/DDBJ databases">
        <title>Genome Sequence of Boeremia exigua.</title>
        <authorList>
            <person name="Buettner E."/>
        </authorList>
    </citation>
    <scope>NUCLEOTIDE SEQUENCE</scope>
    <source>
        <strain evidence="1">CU02</strain>
    </source>
</reference>
<protein>
    <submittedName>
        <fullName evidence="1">Uncharacterized protein</fullName>
    </submittedName>
</protein>